<sequence>MLVNRARRYGGRVPDPPPVARPSRATASAQDGPALVSVTALHLPGADRGELREAAHRLVAEQAGRQVGGRAAGRVTRLCPRCGSVAHGRPHVRGAHLSLSYADGLVLVAVAAVPVGVDVEPGRPDWARAEAVLKCTGEGLHGQPDETGLHVQPLPLPDAWVAARGATVLRFSSAGRAAPAPGATG</sequence>
<gene>
    <name evidence="2" type="ORF">UFOPK2761_02112</name>
</gene>
<accession>A0A6J6U062</accession>
<dbReference type="AlphaFoldDB" id="A0A6J6U062"/>
<protein>
    <submittedName>
        <fullName evidence="2">Unannotated protein</fullName>
    </submittedName>
</protein>
<dbReference type="GO" id="GO:0008897">
    <property type="term" value="F:holo-[acyl-carrier-protein] synthase activity"/>
    <property type="evidence" value="ECO:0007669"/>
    <property type="project" value="InterPro"/>
</dbReference>
<dbReference type="EMBL" id="CAEZYQ010000016">
    <property type="protein sequence ID" value="CAB4753202.1"/>
    <property type="molecule type" value="Genomic_DNA"/>
</dbReference>
<feature type="compositionally biased region" description="Basic residues" evidence="1">
    <location>
        <begin position="1"/>
        <end position="10"/>
    </location>
</feature>
<organism evidence="2">
    <name type="scientific">freshwater metagenome</name>
    <dbReference type="NCBI Taxonomy" id="449393"/>
    <lineage>
        <taxon>unclassified sequences</taxon>
        <taxon>metagenomes</taxon>
        <taxon>ecological metagenomes</taxon>
    </lineage>
</organism>
<evidence type="ECO:0000313" key="2">
    <source>
        <dbReference type="EMBL" id="CAB4753202.1"/>
    </source>
</evidence>
<reference evidence="2" key="1">
    <citation type="submission" date="2020-05" db="EMBL/GenBank/DDBJ databases">
        <authorList>
            <person name="Chiriac C."/>
            <person name="Salcher M."/>
            <person name="Ghai R."/>
            <person name="Kavagutti S V."/>
        </authorList>
    </citation>
    <scope>NUCLEOTIDE SEQUENCE</scope>
</reference>
<feature type="region of interest" description="Disordered" evidence="1">
    <location>
        <begin position="1"/>
        <end position="31"/>
    </location>
</feature>
<dbReference type="InterPro" id="IPR037143">
    <property type="entry name" value="4-PPantetheinyl_Trfase_dom_sf"/>
</dbReference>
<dbReference type="Gene3D" id="3.90.470.20">
    <property type="entry name" value="4'-phosphopantetheinyl transferase domain"/>
    <property type="match status" value="1"/>
</dbReference>
<proteinExistence type="predicted"/>
<evidence type="ECO:0000256" key="1">
    <source>
        <dbReference type="SAM" id="MobiDB-lite"/>
    </source>
</evidence>
<dbReference type="GO" id="GO:0000287">
    <property type="term" value="F:magnesium ion binding"/>
    <property type="evidence" value="ECO:0007669"/>
    <property type="project" value="InterPro"/>
</dbReference>
<name>A0A6J6U062_9ZZZZ</name>